<dbReference type="Proteomes" id="UP000198723">
    <property type="component" value="Unassembled WGS sequence"/>
</dbReference>
<dbReference type="Pfam" id="PF13103">
    <property type="entry name" value="TonB_2"/>
    <property type="match status" value="1"/>
</dbReference>
<dbReference type="EMBL" id="FMAJ01000002">
    <property type="protein sequence ID" value="SCB57118.1"/>
    <property type="molecule type" value="Genomic_DNA"/>
</dbReference>
<feature type="chain" id="PRO_5008687062" evidence="1">
    <location>
        <begin position="25"/>
        <end position="101"/>
    </location>
</feature>
<evidence type="ECO:0000313" key="2">
    <source>
        <dbReference type="EMBL" id="SCB57118.1"/>
    </source>
</evidence>
<keyword evidence="1" id="KW-0732">Signal</keyword>
<proteinExistence type="predicted"/>
<dbReference type="PROSITE" id="PS51257">
    <property type="entry name" value="PROKAR_LIPOPROTEIN"/>
    <property type="match status" value="1"/>
</dbReference>
<evidence type="ECO:0000256" key="1">
    <source>
        <dbReference type="SAM" id="SignalP"/>
    </source>
</evidence>
<reference evidence="2 3" key="1">
    <citation type="submission" date="2016-08" db="EMBL/GenBank/DDBJ databases">
        <authorList>
            <person name="Seilhamer J.J."/>
        </authorList>
    </citation>
    <scope>NUCLEOTIDE SEQUENCE [LARGE SCALE GENOMIC DNA]</scope>
    <source>
        <strain evidence="2 3">HBR26</strain>
    </source>
</reference>
<dbReference type="AlphaFoldDB" id="A0A1C3XXY9"/>
<organism evidence="2 3">
    <name type="scientific">Rhizobium aethiopicum</name>
    <dbReference type="NCBI Taxonomy" id="1138170"/>
    <lineage>
        <taxon>Bacteria</taxon>
        <taxon>Pseudomonadati</taxon>
        <taxon>Pseudomonadota</taxon>
        <taxon>Alphaproteobacteria</taxon>
        <taxon>Hyphomicrobiales</taxon>
        <taxon>Rhizobiaceae</taxon>
        <taxon>Rhizobium/Agrobacterium group</taxon>
        <taxon>Rhizobium</taxon>
    </lineage>
</organism>
<dbReference type="RefSeq" id="WP_064695806.1">
    <property type="nucleotide sequence ID" value="NZ_FMAJ01000002.1"/>
</dbReference>
<accession>A0A1C3XXY9</accession>
<feature type="signal peptide" evidence="1">
    <location>
        <begin position="1"/>
        <end position="24"/>
    </location>
</feature>
<gene>
    <name evidence="2" type="ORF">GA0061105_102105</name>
</gene>
<evidence type="ECO:0000313" key="3">
    <source>
        <dbReference type="Proteomes" id="UP000198723"/>
    </source>
</evidence>
<sequence length="101" mass="10934">MKAIISAACAAVLLLSGCETTKTAQNSVTFKTDKYGKVTSVTLAKPSGSEAMDASLKRSVLAQFHTIVRRPLPDRTYVQPLVLTTPTTLEDYTRGDLEKTN</sequence>
<protein>
    <submittedName>
        <fullName evidence="2">TonB C terminal</fullName>
    </submittedName>
</protein>
<name>A0A1C3XXY9_9HYPH</name>